<dbReference type="Proteomes" id="UP000026682">
    <property type="component" value="Unassembled WGS sequence"/>
</dbReference>
<keyword evidence="8" id="KW-1133">Transmembrane helix</keyword>
<dbReference type="RefSeq" id="WP_005018045.1">
    <property type="nucleotide sequence ID" value="NZ_JFZZ01000044.1"/>
</dbReference>
<dbReference type="AlphaFoldDB" id="A0A158M6M7"/>
<dbReference type="Gene3D" id="1.10.760.10">
    <property type="entry name" value="Cytochrome c-like domain"/>
    <property type="match status" value="2"/>
</dbReference>
<dbReference type="InterPro" id="IPR036909">
    <property type="entry name" value="Cyt_c-like_dom_sf"/>
</dbReference>
<dbReference type="GeneID" id="93121438"/>
<dbReference type="InterPro" id="IPR002323">
    <property type="entry name" value="Cyt_CIE"/>
</dbReference>
<evidence type="ECO:0000256" key="1">
    <source>
        <dbReference type="ARBA" id="ARBA00022448"/>
    </source>
</evidence>
<evidence type="ECO:0000256" key="8">
    <source>
        <dbReference type="SAM" id="Phobius"/>
    </source>
</evidence>
<keyword evidence="4" id="KW-0249">Electron transport</keyword>
<keyword evidence="8" id="KW-0472">Membrane</keyword>
<proteinExistence type="predicted"/>
<feature type="compositionally biased region" description="Low complexity" evidence="7">
    <location>
        <begin position="175"/>
        <end position="196"/>
    </location>
</feature>
<evidence type="ECO:0000256" key="4">
    <source>
        <dbReference type="ARBA" id="ARBA00022982"/>
    </source>
</evidence>
<dbReference type="PANTHER" id="PTHR40942:SF4">
    <property type="entry name" value="CYTOCHROME C5"/>
    <property type="match status" value="1"/>
</dbReference>
<dbReference type="GO" id="GO:0009055">
    <property type="term" value="F:electron transfer activity"/>
    <property type="evidence" value="ECO:0007669"/>
    <property type="project" value="InterPro"/>
</dbReference>
<evidence type="ECO:0000256" key="6">
    <source>
        <dbReference type="PROSITE-ProRule" id="PRU00433"/>
    </source>
</evidence>
<keyword evidence="5 6" id="KW-0408">Iron</keyword>
<dbReference type="InterPro" id="IPR009056">
    <property type="entry name" value="Cyt_c-like_dom"/>
</dbReference>
<evidence type="ECO:0000313" key="10">
    <source>
        <dbReference type="EMBL" id="KAK96154.1"/>
    </source>
</evidence>
<dbReference type="PANTHER" id="PTHR40942">
    <property type="match status" value="1"/>
</dbReference>
<reference evidence="10 11" key="1">
    <citation type="submission" date="2014-03" db="EMBL/GenBank/DDBJ databases">
        <title>Genome sequence of Bordetella holmseii.</title>
        <authorList>
            <person name="Harvill E."/>
            <person name="Goodfield L.L."/>
            <person name="Ivanov Y."/>
            <person name="Meyer J.A."/>
            <person name="Newth C."/>
            <person name="Cassiday P."/>
            <person name="Tondella M.L."/>
            <person name="Liao P."/>
            <person name="Zimmerman J."/>
            <person name="Meert K."/>
            <person name="Wessel D."/>
            <person name="Berger J."/>
            <person name="Dean J.M."/>
            <person name="Holubkov R."/>
            <person name="Burr J."/>
            <person name="Liu T."/>
            <person name="Brinkac L.M."/>
            <person name="Sanka R."/>
            <person name="Kim M."/>
            <person name="Losada L."/>
        </authorList>
    </citation>
    <scope>NUCLEOTIDE SEQUENCE [LARGE SCALE GENOMIC DNA]</scope>
    <source>
        <strain evidence="10 11">CDC-H585-BH</strain>
    </source>
</reference>
<evidence type="ECO:0000256" key="7">
    <source>
        <dbReference type="SAM" id="MobiDB-lite"/>
    </source>
</evidence>
<dbReference type="PRINTS" id="PR00607">
    <property type="entry name" value="CYTCHROMECIE"/>
</dbReference>
<feature type="region of interest" description="Disordered" evidence="7">
    <location>
        <begin position="160"/>
        <end position="213"/>
    </location>
</feature>
<keyword evidence="1" id="KW-0813">Transport</keyword>
<comment type="caution">
    <text evidence="10">The sequence shown here is derived from an EMBL/GenBank/DDBJ whole genome shotgun (WGS) entry which is preliminary data.</text>
</comment>
<dbReference type="GO" id="GO:0005506">
    <property type="term" value="F:iron ion binding"/>
    <property type="evidence" value="ECO:0007669"/>
    <property type="project" value="InterPro"/>
</dbReference>
<dbReference type="GO" id="GO:0020037">
    <property type="term" value="F:heme binding"/>
    <property type="evidence" value="ECO:0007669"/>
    <property type="project" value="InterPro"/>
</dbReference>
<dbReference type="STRING" id="35814.BBB42_01815"/>
<evidence type="ECO:0000256" key="5">
    <source>
        <dbReference type="ARBA" id="ARBA00023004"/>
    </source>
</evidence>
<evidence type="ECO:0000259" key="9">
    <source>
        <dbReference type="PROSITE" id="PS51007"/>
    </source>
</evidence>
<keyword evidence="3 6" id="KW-0479">Metal-binding</keyword>
<dbReference type="SUPFAM" id="SSF46626">
    <property type="entry name" value="Cytochrome c"/>
    <property type="match status" value="2"/>
</dbReference>
<keyword evidence="8" id="KW-0812">Transmembrane</keyword>
<keyword evidence="2 6" id="KW-0349">Heme</keyword>
<dbReference type="PATRIC" id="fig|1331206.3.peg.1075"/>
<protein>
    <submittedName>
        <fullName evidence="10">Cytochrome C</fullName>
    </submittedName>
</protein>
<accession>A0A158M6M7</accession>
<evidence type="ECO:0000313" key="11">
    <source>
        <dbReference type="Proteomes" id="UP000026682"/>
    </source>
</evidence>
<gene>
    <name evidence="10" type="ORF">L497_3436</name>
</gene>
<dbReference type="Pfam" id="PF13442">
    <property type="entry name" value="Cytochrome_CBB3"/>
    <property type="match status" value="2"/>
</dbReference>
<organism evidence="10 11">
    <name type="scientific">Bordetella holmesii CDC-H585-BH</name>
    <dbReference type="NCBI Taxonomy" id="1331206"/>
    <lineage>
        <taxon>Bacteria</taxon>
        <taxon>Pseudomonadati</taxon>
        <taxon>Pseudomonadota</taxon>
        <taxon>Betaproteobacteria</taxon>
        <taxon>Burkholderiales</taxon>
        <taxon>Alcaligenaceae</taxon>
        <taxon>Bordetella</taxon>
    </lineage>
</organism>
<name>A0A158M6M7_9BORD</name>
<feature type="compositionally biased region" description="Pro residues" evidence="7">
    <location>
        <begin position="197"/>
        <end position="208"/>
    </location>
</feature>
<dbReference type="EMBL" id="JFZZ01000044">
    <property type="protein sequence ID" value="KAK96154.1"/>
    <property type="molecule type" value="Genomic_DNA"/>
</dbReference>
<feature type="domain" description="Cytochrome c" evidence="9">
    <location>
        <begin position="80"/>
        <end position="294"/>
    </location>
</feature>
<feature type="transmembrane region" description="Helical" evidence="8">
    <location>
        <begin position="21"/>
        <end position="44"/>
    </location>
</feature>
<sequence length="295" mass="29868">MSNEQDHVEEHSSPIKTPRQLIVTIVLSFIVPIVVIILLVNLVVSGTQVGAGSDTLSEDATNKRIAPVAGFELVDANAPRVYKTGEQVFAAVCTACHTAGVAGAPKVGDKAAWGPFIQGGFDAMLDVALHGKGAMPAKGGNPALSDFEVARAVVYMANKSGGDLPEPAEPKPETGPETEAAADAAAVPTAPAAAMPANPPVAPAPEPAPDQAAAVNPAGEALYKSTCFACHGTGVANAPKFGDKAAWAPYIATGLDAMVKVAINGKGVMPPKGGATTASEDDIRAAVQYMVNAAK</sequence>
<dbReference type="PROSITE" id="PS51007">
    <property type="entry name" value="CYTC"/>
    <property type="match status" value="1"/>
</dbReference>
<evidence type="ECO:0000256" key="2">
    <source>
        <dbReference type="ARBA" id="ARBA00022617"/>
    </source>
</evidence>
<evidence type="ECO:0000256" key="3">
    <source>
        <dbReference type="ARBA" id="ARBA00022723"/>
    </source>
</evidence>